<proteinExistence type="predicted"/>
<comment type="caution">
    <text evidence="1">The sequence shown here is derived from an EMBL/GenBank/DDBJ whole genome shotgun (WGS) entry which is preliminary data.</text>
</comment>
<dbReference type="AlphaFoldDB" id="A0A9N9U6V3"/>
<gene>
    <name evidence="1" type="ORF">CBYS24578_00017382</name>
</gene>
<keyword evidence="2" id="KW-1185">Reference proteome</keyword>
<sequence>MASPGILMRLAQPAEANGDAQPPLAPVPNVTSVLQLEADDGETPQLNTLYFLGDISPILSSASYFEKDTEASQGSVAWVVLSFINGRESNDPTNASVPNNLNSPPAANSVVVVNGSTPRKDKEQDYHDWYDQEHGLKLSAVPGWNSARRYRLVKSYGSVETANFYGVNFYDAENGLGGPVWQAGVTTEWTLRIRSNAAKPNIRRIWKVRE</sequence>
<evidence type="ECO:0000313" key="2">
    <source>
        <dbReference type="Proteomes" id="UP000754883"/>
    </source>
</evidence>
<organism evidence="1 2">
    <name type="scientific">Clonostachys byssicola</name>
    <dbReference type="NCBI Taxonomy" id="160290"/>
    <lineage>
        <taxon>Eukaryota</taxon>
        <taxon>Fungi</taxon>
        <taxon>Dikarya</taxon>
        <taxon>Ascomycota</taxon>
        <taxon>Pezizomycotina</taxon>
        <taxon>Sordariomycetes</taxon>
        <taxon>Hypocreomycetidae</taxon>
        <taxon>Hypocreales</taxon>
        <taxon>Bionectriaceae</taxon>
        <taxon>Clonostachys</taxon>
    </lineage>
</organism>
<reference evidence="1" key="1">
    <citation type="submission" date="2021-10" db="EMBL/GenBank/DDBJ databases">
        <authorList>
            <person name="Piombo E."/>
        </authorList>
    </citation>
    <scope>NUCLEOTIDE SEQUENCE</scope>
</reference>
<dbReference type="EMBL" id="CABFNO020001327">
    <property type="protein sequence ID" value="CAG9981758.1"/>
    <property type="molecule type" value="Genomic_DNA"/>
</dbReference>
<name>A0A9N9U6V3_9HYPO</name>
<evidence type="ECO:0000313" key="1">
    <source>
        <dbReference type="EMBL" id="CAG9981758.1"/>
    </source>
</evidence>
<protein>
    <submittedName>
        <fullName evidence="1">Uncharacterized protein</fullName>
    </submittedName>
</protein>
<accession>A0A9N9U6V3</accession>
<dbReference type="Proteomes" id="UP000754883">
    <property type="component" value="Unassembled WGS sequence"/>
</dbReference>
<dbReference type="OrthoDB" id="2851338at2759"/>